<dbReference type="Proteomes" id="UP001356428">
    <property type="component" value="Chromosome"/>
</dbReference>
<evidence type="ECO:0000313" key="9">
    <source>
        <dbReference type="Proteomes" id="UP001356428"/>
    </source>
</evidence>
<dbReference type="InterPro" id="IPR036388">
    <property type="entry name" value="WH-like_DNA-bd_sf"/>
</dbReference>
<feature type="compositionally biased region" description="Low complexity" evidence="6">
    <location>
        <begin position="117"/>
        <end position="129"/>
    </location>
</feature>
<evidence type="ECO:0000256" key="1">
    <source>
        <dbReference type="ARBA" id="ARBA00010641"/>
    </source>
</evidence>
<dbReference type="InterPro" id="IPR013325">
    <property type="entry name" value="RNA_pol_sigma_r2"/>
</dbReference>
<keyword evidence="2" id="KW-0805">Transcription regulation</keyword>
<evidence type="ECO:0000313" key="8">
    <source>
        <dbReference type="EMBL" id="WSB09847.1"/>
    </source>
</evidence>
<evidence type="ECO:0000256" key="6">
    <source>
        <dbReference type="SAM" id="MobiDB-lite"/>
    </source>
</evidence>
<reference evidence="8 9" key="1">
    <citation type="submission" date="2022-10" db="EMBL/GenBank/DDBJ databases">
        <title>The complete genomes of actinobacterial strains from the NBC collection.</title>
        <authorList>
            <person name="Joergensen T.S."/>
            <person name="Alvarez Arevalo M."/>
            <person name="Sterndorff E.B."/>
            <person name="Faurdal D."/>
            <person name="Vuksanovic O."/>
            <person name="Mourched A.-S."/>
            <person name="Charusanti P."/>
            <person name="Shaw S."/>
            <person name="Blin K."/>
            <person name="Weber T."/>
        </authorList>
    </citation>
    <scope>NUCLEOTIDE SEQUENCE [LARGE SCALE GENOMIC DNA]</scope>
    <source>
        <strain evidence="8 9">NBC 01792</strain>
    </source>
</reference>
<dbReference type="Pfam" id="PF01381">
    <property type="entry name" value="HTH_3"/>
    <property type="match status" value="1"/>
</dbReference>
<dbReference type="InterPro" id="IPR039425">
    <property type="entry name" value="RNA_pol_sigma-70-like"/>
</dbReference>
<feature type="region of interest" description="Disordered" evidence="6">
    <location>
        <begin position="387"/>
        <end position="415"/>
    </location>
</feature>
<keyword evidence="4" id="KW-0238">DNA-binding</keyword>
<comment type="similarity">
    <text evidence="1">Belongs to the sigma-70 factor family. ECF subfamily.</text>
</comment>
<keyword evidence="3" id="KW-0731">Sigma factor</keyword>
<evidence type="ECO:0000259" key="7">
    <source>
        <dbReference type="PROSITE" id="PS50943"/>
    </source>
</evidence>
<dbReference type="PANTHER" id="PTHR43133">
    <property type="entry name" value="RNA POLYMERASE ECF-TYPE SIGMA FACTO"/>
    <property type="match status" value="1"/>
</dbReference>
<dbReference type="CDD" id="cd00093">
    <property type="entry name" value="HTH_XRE"/>
    <property type="match status" value="1"/>
</dbReference>
<dbReference type="SUPFAM" id="SSF88946">
    <property type="entry name" value="Sigma2 domain of RNA polymerase sigma factors"/>
    <property type="match status" value="1"/>
</dbReference>
<sequence length="437" mass="46752">MTRSTTDEAAAPPLPSSPKERRRLREAKSLSEEQVAAAVGVTRATVRSWETGRTTPRGRKRALYAQLIAPGPKPRPRRKPKSPPAPPVKGPEVAPVLEVVHEAEATPAPGTAPAPEPAVAHEAAVAPAPKAAPAPEATPAPPPTPVSPPAPASPPAPPEPEPGTPRLSPDEAFDALYAHAAPGLVRQTYLLTGRRSLARESVERAFQLAWHRWPEVAVDRDPVGWVRAAAYEYAMSPWHRLRRVHRHPDAPPTEPARRALFEALLELPPAYRRTLLLYDGVGLDLPETAAETEASTPAAAGRLEVARAAVAERVPELSAASPAEQSELLHDRLGGLARAEHVPSPPPARAVRTGSENKARLWTRAAIAFAALLIGATALTLHTAPTHYEQPLSPPERVGGVPPRGGPQKLTPQDLKLQKSLKEQLAHGPERLVPRIP</sequence>
<feature type="compositionally biased region" description="Low complexity" evidence="6">
    <location>
        <begin position="35"/>
        <end position="47"/>
    </location>
</feature>
<evidence type="ECO:0000256" key="4">
    <source>
        <dbReference type="ARBA" id="ARBA00023125"/>
    </source>
</evidence>
<dbReference type="InterPro" id="IPR013324">
    <property type="entry name" value="RNA_pol_sigma_r3/r4-like"/>
</dbReference>
<evidence type="ECO:0000256" key="5">
    <source>
        <dbReference type="ARBA" id="ARBA00023163"/>
    </source>
</evidence>
<dbReference type="Gene3D" id="1.10.10.10">
    <property type="entry name" value="Winged helix-like DNA-binding domain superfamily/Winged helix DNA-binding domain"/>
    <property type="match status" value="1"/>
</dbReference>
<evidence type="ECO:0000256" key="2">
    <source>
        <dbReference type="ARBA" id="ARBA00023015"/>
    </source>
</evidence>
<dbReference type="SUPFAM" id="SSF88659">
    <property type="entry name" value="Sigma3 and sigma4 domains of RNA polymerase sigma factors"/>
    <property type="match status" value="1"/>
</dbReference>
<feature type="region of interest" description="Disordered" evidence="6">
    <location>
        <begin position="107"/>
        <end position="169"/>
    </location>
</feature>
<gene>
    <name evidence="8" type="ORF">OG849_22705</name>
</gene>
<dbReference type="RefSeq" id="WP_326703965.1">
    <property type="nucleotide sequence ID" value="NZ_CP109083.1"/>
</dbReference>
<feature type="domain" description="HTH cro/C1-type" evidence="7">
    <location>
        <begin position="22"/>
        <end position="56"/>
    </location>
</feature>
<name>A0ABZ1F0D4_9ACTN</name>
<dbReference type="Gene3D" id="1.10.1740.10">
    <property type="match status" value="1"/>
</dbReference>
<protein>
    <submittedName>
        <fullName evidence="8">Helix-turn-helix domain-containing protein</fullName>
    </submittedName>
</protein>
<keyword evidence="5" id="KW-0804">Transcription</keyword>
<dbReference type="InterPro" id="IPR010982">
    <property type="entry name" value="Lambda_DNA-bd_dom_sf"/>
</dbReference>
<accession>A0ABZ1F0D4</accession>
<dbReference type="PROSITE" id="PS50943">
    <property type="entry name" value="HTH_CROC1"/>
    <property type="match status" value="1"/>
</dbReference>
<feature type="compositionally biased region" description="Pro residues" evidence="6">
    <location>
        <begin position="130"/>
        <end position="163"/>
    </location>
</feature>
<organism evidence="8 9">
    <name type="scientific">Streptomyces cyaneofuscatus</name>
    <dbReference type="NCBI Taxonomy" id="66883"/>
    <lineage>
        <taxon>Bacteria</taxon>
        <taxon>Bacillati</taxon>
        <taxon>Actinomycetota</taxon>
        <taxon>Actinomycetes</taxon>
        <taxon>Kitasatosporales</taxon>
        <taxon>Streptomycetaceae</taxon>
        <taxon>Streptomyces</taxon>
    </lineage>
</organism>
<feature type="region of interest" description="Disordered" evidence="6">
    <location>
        <begin position="1"/>
        <end position="92"/>
    </location>
</feature>
<evidence type="ECO:0000256" key="3">
    <source>
        <dbReference type="ARBA" id="ARBA00023082"/>
    </source>
</evidence>
<dbReference type="EMBL" id="CP109083">
    <property type="protein sequence ID" value="WSB09847.1"/>
    <property type="molecule type" value="Genomic_DNA"/>
</dbReference>
<dbReference type="Gene3D" id="1.10.260.40">
    <property type="entry name" value="lambda repressor-like DNA-binding domains"/>
    <property type="match status" value="1"/>
</dbReference>
<dbReference type="PANTHER" id="PTHR43133:SF8">
    <property type="entry name" value="RNA POLYMERASE SIGMA FACTOR HI_1459-RELATED"/>
    <property type="match status" value="1"/>
</dbReference>
<keyword evidence="9" id="KW-1185">Reference proteome</keyword>
<dbReference type="SUPFAM" id="SSF47413">
    <property type="entry name" value="lambda repressor-like DNA-binding domains"/>
    <property type="match status" value="1"/>
</dbReference>
<dbReference type="InterPro" id="IPR001387">
    <property type="entry name" value="Cro/C1-type_HTH"/>
</dbReference>
<proteinExistence type="inferred from homology"/>